<gene>
    <name evidence="1" type="ORF">B0F88_10685</name>
</gene>
<dbReference type="AlphaFoldDB" id="A0A2S6H2U8"/>
<name>A0A2S6H2U8_9GAMM</name>
<comment type="caution">
    <text evidence="1">The sequence shown here is derived from an EMBL/GenBank/DDBJ whole genome shotgun (WGS) entry which is preliminary data.</text>
</comment>
<sequence length="49" mass="5544">MLFRKPSRNRSLLLATTLIQDYLNLKMVKWSIGLALGQMAVITALVKLL</sequence>
<evidence type="ECO:0000313" key="2">
    <source>
        <dbReference type="Proteomes" id="UP000238071"/>
    </source>
</evidence>
<dbReference type="EMBL" id="PTIY01000006">
    <property type="protein sequence ID" value="PPK71736.1"/>
    <property type="molecule type" value="Genomic_DNA"/>
</dbReference>
<protein>
    <submittedName>
        <fullName evidence="1">Uncharacterized protein</fullName>
    </submittedName>
</protein>
<accession>A0A2S6H2U8</accession>
<organism evidence="1 2">
    <name type="scientific">Methylobacter tundripaludum</name>
    <dbReference type="NCBI Taxonomy" id="173365"/>
    <lineage>
        <taxon>Bacteria</taxon>
        <taxon>Pseudomonadati</taxon>
        <taxon>Pseudomonadota</taxon>
        <taxon>Gammaproteobacteria</taxon>
        <taxon>Methylococcales</taxon>
        <taxon>Methylococcaceae</taxon>
        <taxon>Methylobacter</taxon>
    </lineage>
</organism>
<keyword evidence="2" id="KW-1185">Reference proteome</keyword>
<proteinExistence type="predicted"/>
<evidence type="ECO:0000313" key="1">
    <source>
        <dbReference type="EMBL" id="PPK71736.1"/>
    </source>
</evidence>
<reference evidence="1 2" key="1">
    <citation type="submission" date="2018-02" db="EMBL/GenBank/DDBJ databases">
        <title>Subsurface microbial communities from deep shales in Ohio and West Virginia, USA.</title>
        <authorList>
            <person name="Wrighton K."/>
        </authorList>
    </citation>
    <scope>NUCLEOTIDE SEQUENCE [LARGE SCALE GENOMIC DNA]</scope>
    <source>
        <strain evidence="1 2">OWC-G53F</strain>
    </source>
</reference>
<dbReference type="Proteomes" id="UP000238071">
    <property type="component" value="Unassembled WGS sequence"/>
</dbReference>